<dbReference type="GO" id="GO:0033328">
    <property type="term" value="F:peroxisome membrane targeting sequence binding"/>
    <property type="evidence" value="ECO:0007669"/>
    <property type="project" value="TreeGrafter"/>
</dbReference>
<proteinExistence type="inferred from homology"/>
<gene>
    <name evidence="3" type="ORF">NAV_LOCUS927</name>
</gene>
<evidence type="ECO:0000313" key="4">
    <source>
        <dbReference type="Proteomes" id="UP000276991"/>
    </source>
</evidence>
<dbReference type="STRING" id="6277.A0A498S7Y2"/>
<dbReference type="Proteomes" id="UP000276991">
    <property type="component" value="Unassembled WGS sequence"/>
</dbReference>
<dbReference type="OrthoDB" id="21292at2759"/>
<reference evidence="3 4" key="1">
    <citation type="submission" date="2018-08" db="EMBL/GenBank/DDBJ databases">
        <authorList>
            <person name="Laetsch R D."/>
            <person name="Stevens L."/>
            <person name="Kumar S."/>
            <person name="Blaxter L. M."/>
        </authorList>
    </citation>
    <scope>NUCLEOTIDE SEQUENCE [LARGE SCALE GENOMIC DNA]</scope>
</reference>
<dbReference type="Gene3D" id="1.20.120.900">
    <property type="entry name" value="Pex19, mPTS binding domain"/>
    <property type="match status" value="1"/>
</dbReference>
<dbReference type="PANTHER" id="PTHR12774">
    <property type="entry name" value="PEROXISOMAL BIOGENESIS FACTOR 19"/>
    <property type="match status" value="1"/>
</dbReference>
<organism evidence="3 4">
    <name type="scientific">Acanthocheilonema viteae</name>
    <name type="common">Filarial nematode worm</name>
    <name type="synonym">Dipetalonema viteae</name>
    <dbReference type="NCBI Taxonomy" id="6277"/>
    <lineage>
        <taxon>Eukaryota</taxon>
        <taxon>Metazoa</taxon>
        <taxon>Ecdysozoa</taxon>
        <taxon>Nematoda</taxon>
        <taxon>Chromadorea</taxon>
        <taxon>Rhabditida</taxon>
        <taxon>Spirurina</taxon>
        <taxon>Spiruromorpha</taxon>
        <taxon>Filarioidea</taxon>
        <taxon>Onchocercidae</taxon>
        <taxon>Acanthocheilonema</taxon>
    </lineage>
</organism>
<name>A0A498S7Y2_ACAVI</name>
<protein>
    <recommendedName>
        <fullName evidence="2">Peroxin-19</fullName>
    </recommendedName>
</protein>
<dbReference type="GO" id="GO:0005778">
    <property type="term" value="C:peroxisomal membrane"/>
    <property type="evidence" value="ECO:0007669"/>
    <property type="project" value="TreeGrafter"/>
</dbReference>
<dbReference type="InterPro" id="IPR006708">
    <property type="entry name" value="Pex19"/>
</dbReference>
<evidence type="ECO:0000313" key="3">
    <source>
        <dbReference type="EMBL" id="VBB26097.1"/>
    </source>
</evidence>
<accession>A0A498S7Y2</accession>
<dbReference type="PANTHER" id="PTHR12774:SF2">
    <property type="entry name" value="PEROXISOMAL BIOGENESIS FACTOR 19"/>
    <property type="match status" value="1"/>
</dbReference>
<dbReference type="InterPro" id="IPR038322">
    <property type="entry name" value="Pex19_C_sf"/>
</dbReference>
<evidence type="ECO:0000256" key="2">
    <source>
        <dbReference type="ARBA" id="ARBA00029688"/>
    </source>
</evidence>
<sequence>MAETGENETESDLSALLDSALADFGRTRNTDDELDSMMDAMDQQAVRKAVQKFDDAMKTLQESNSYSNSSEVAQMTDDERKAAENFQNMLKTLIEAEQKTLTEHSSNENSQDSYDRTSAEAFIGQLKASFFKLLKQDPANIEDESQYKTLINLIQTFFSKDLMYPPLKQLLERFPNYIAEHSELDAETKLRYEKQINVIEHVCMEYEKDESEDLEEMKRRFDTITTLMLELQSYGYPPEELVGEAPPGWVTDPQTGLPKVDDISKASEACSLM</sequence>
<dbReference type="Pfam" id="PF04614">
    <property type="entry name" value="Pex19"/>
    <property type="match status" value="1"/>
</dbReference>
<dbReference type="EMBL" id="UPTC01000069">
    <property type="protein sequence ID" value="VBB26097.1"/>
    <property type="molecule type" value="Genomic_DNA"/>
</dbReference>
<dbReference type="GO" id="GO:0045046">
    <property type="term" value="P:protein import into peroxisome membrane"/>
    <property type="evidence" value="ECO:0007669"/>
    <property type="project" value="TreeGrafter"/>
</dbReference>
<dbReference type="AlphaFoldDB" id="A0A498S7Y2"/>
<keyword evidence="4" id="KW-1185">Reference proteome</keyword>
<comment type="similarity">
    <text evidence="1">Belongs to the peroxin-19 family.</text>
</comment>
<evidence type="ECO:0000256" key="1">
    <source>
        <dbReference type="ARBA" id="ARBA00006326"/>
    </source>
</evidence>